<dbReference type="RefSeq" id="XP_003144792.1">
    <property type="nucleotide sequence ID" value="XM_003144744.1"/>
</dbReference>
<accession>A0A1S0TSV4</accession>
<evidence type="ECO:0000313" key="1">
    <source>
        <dbReference type="EMBL" id="EFO19278.1"/>
    </source>
</evidence>
<protein>
    <submittedName>
        <fullName evidence="1">Uncharacterized protein</fullName>
    </submittedName>
</protein>
<dbReference type="CTD" id="9946651"/>
<gene>
    <name evidence="1" type="ORF">LOAG_09216</name>
</gene>
<dbReference type="InParanoid" id="A0A1S0TSV4"/>
<name>A0A1S0TSV4_LOALO</name>
<dbReference type="AlphaFoldDB" id="A0A1S0TSV4"/>
<reference evidence="1" key="1">
    <citation type="submission" date="2012-04" db="EMBL/GenBank/DDBJ databases">
        <title>The Genome Sequence of Loa loa.</title>
        <authorList>
            <consortium name="The Broad Institute Genome Sequencing Platform"/>
            <consortium name="Broad Institute Genome Sequencing Center for Infectious Disease"/>
            <person name="Nutman T.B."/>
            <person name="Fink D.L."/>
            <person name="Russ C."/>
            <person name="Young S."/>
            <person name="Zeng Q."/>
            <person name="Gargeya S."/>
            <person name="Alvarado L."/>
            <person name="Berlin A."/>
            <person name="Chapman S.B."/>
            <person name="Chen Z."/>
            <person name="Freedman E."/>
            <person name="Gellesch M."/>
            <person name="Goldberg J."/>
            <person name="Griggs A."/>
            <person name="Gujja S."/>
            <person name="Heilman E.R."/>
            <person name="Heiman D."/>
            <person name="Howarth C."/>
            <person name="Mehta T."/>
            <person name="Neiman D."/>
            <person name="Pearson M."/>
            <person name="Roberts A."/>
            <person name="Saif S."/>
            <person name="Shea T."/>
            <person name="Shenoy N."/>
            <person name="Sisk P."/>
            <person name="Stolte C."/>
            <person name="Sykes S."/>
            <person name="White J."/>
            <person name="Yandava C."/>
            <person name="Haas B."/>
            <person name="Henn M.R."/>
            <person name="Nusbaum C."/>
            <person name="Birren B."/>
        </authorList>
    </citation>
    <scope>NUCLEOTIDE SEQUENCE [LARGE SCALE GENOMIC DNA]</scope>
</reference>
<dbReference type="EMBL" id="JH712262">
    <property type="protein sequence ID" value="EFO19278.1"/>
    <property type="molecule type" value="Genomic_DNA"/>
</dbReference>
<dbReference type="GeneID" id="9946651"/>
<sequence>MKDTEAKNAMNLNLFHYEIFSCSLTCGSLFLQVEKFGDEIIINFYGKSVNQSCCFTSSIKTINGEKILHMLNVYLKVRRKSTPSFTDNKSGYPETSTAII</sequence>
<dbReference type="KEGG" id="loa:LOAG_09216"/>
<organism evidence="1">
    <name type="scientific">Loa loa</name>
    <name type="common">Eye worm</name>
    <name type="synonym">Filaria loa</name>
    <dbReference type="NCBI Taxonomy" id="7209"/>
    <lineage>
        <taxon>Eukaryota</taxon>
        <taxon>Metazoa</taxon>
        <taxon>Ecdysozoa</taxon>
        <taxon>Nematoda</taxon>
        <taxon>Chromadorea</taxon>
        <taxon>Rhabditida</taxon>
        <taxon>Spirurina</taxon>
        <taxon>Spiruromorpha</taxon>
        <taxon>Filarioidea</taxon>
        <taxon>Onchocercidae</taxon>
        <taxon>Loa</taxon>
    </lineage>
</organism>
<proteinExistence type="predicted"/>